<dbReference type="NCBIfam" id="TIGR02396">
    <property type="entry name" value="diverge_rpsU"/>
    <property type="match status" value="1"/>
</dbReference>
<keyword evidence="4" id="KW-0809">Transit peptide</keyword>
<dbReference type="RefSeq" id="WP_222404259.1">
    <property type="nucleotide sequence ID" value="NZ_JAHVKP010000001.1"/>
</dbReference>
<evidence type="ECO:0000256" key="2">
    <source>
        <dbReference type="ARBA" id="ARBA00010766"/>
    </source>
</evidence>
<dbReference type="GO" id="GO:0008289">
    <property type="term" value="F:lipid binding"/>
    <property type="evidence" value="ECO:0007669"/>
    <property type="project" value="UniProtKB-KW"/>
</dbReference>
<keyword evidence="5" id="KW-0446">Lipid-binding</keyword>
<comment type="pathway">
    <text evidence="1">Cofactor biosynthesis; ubiquinone biosynthesis.</text>
</comment>
<accession>A0A9Q3RZF4</accession>
<dbReference type="AlphaFoldDB" id="A0A9Q3RZF4"/>
<evidence type="ECO:0000256" key="3">
    <source>
        <dbReference type="ARBA" id="ARBA00022688"/>
    </source>
</evidence>
<evidence type="ECO:0000256" key="6">
    <source>
        <dbReference type="ARBA" id="ARBA00058104"/>
    </source>
</evidence>
<evidence type="ECO:0000259" key="7">
    <source>
        <dbReference type="Pfam" id="PF08511"/>
    </source>
</evidence>
<dbReference type="Proteomes" id="UP000824927">
    <property type="component" value="Unassembled WGS sequence"/>
</dbReference>
<comment type="caution">
    <text evidence="8">The sequence shown here is derived from an EMBL/GenBank/DDBJ whole genome shotgun (WGS) entry which is preliminary data.</text>
</comment>
<dbReference type="Pfam" id="PF08511">
    <property type="entry name" value="COQ9"/>
    <property type="match status" value="1"/>
</dbReference>
<evidence type="ECO:0000313" key="9">
    <source>
        <dbReference type="Proteomes" id="UP000824927"/>
    </source>
</evidence>
<evidence type="ECO:0000256" key="4">
    <source>
        <dbReference type="ARBA" id="ARBA00022946"/>
    </source>
</evidence>
<comment type="similarity">
    <text evidence="2">Belongs to the COQ9 family.</text>
</comment>
<keyword evidence="3" id="KW-0831">Ubiquinone biosynthesis</keyword>
<dbReference type="GO" id="GO:0006744">
    <property type="term" value="P:ubiquinone biosynthetic process"/>
    <property type="evidence" value="ECO:0007669"/>
    <property type="project" value="UniProtKB-KW"/>
</dbReference>
<evidence type="ECO:0000313" key="8">
    <source>
        <dbReference type="EMBL" id="MBY6217035.1"/>
    </source>
</evidence>
<sequence length="223" mass="24804">MNQDTPDIADLTLDELRLALAPAIADAAIFDGWGDDALVMAAEQMGADIDVARLAFKGGAIDMIFAWIEAVDTAMAAAFTEDVIEPMKIRERIRALVQFRLDAVAGQEEALRRALAIMAMPQNAAASAKRGWQTADLMWRLAGDTATDYNHYTKRAILSSIYGATLAVFVNDESEDKEETRAFLDRRIEGVMKFEKVKAKLLNPERESFSLTRFLGRLRYPAR</sequence>
<reference evidence="8" key="1">
    <citation type="submission" date="2021-06" db="EMBL/GenBank/DDBJ databases">
        <title>50 bacteria genomes isolated from Dapeng, Shenzhen, China.</title>
        <authorList>
            <person name="Zheng W."/>
            <person name="Yu S."/>
            <person name="Huang Y."/>
        </authorList>
    </citation>
    <scope>NUCLEOTIDE SEQUENCE</scope>
    <source>
        <strain evidence="8">DP4N28-2</strain>
    </source>
</reference>
<dbReference type="Gene3D" id="1.10.357.10">
    <property type="entry name" value="Tetracycline Repressor, domain 2"/>
    <property type="match status" value="1"/>
</dbReference>
<evidence type="ECO:0000256" key="5">
    <source>
        <dbReference type="ARBA" id="ARBA00023121"/>
    </source>
</evidence>
<feature type="domain" description="COQ9 C-terminal" evidence="7">
    <location>
        <begin position="125"/>
        <end position="195"/>
    </location>
</feature>
<organism evidence="8 9">
    <name type="scientific">Qipengyuania aquimaris</name>
    <dbReference type="NCBI Taxonomy" id="255984"/>
    <lineage>
        <taxon>Bacteria</taxon>
        <taxon>Pseudomonadati</taxon>
        <taxon>Pseudomonadota</taxon>
        <taxon>Alphaproteobacteria</taxon>
        <taxon>Sphingomonadales</taxon>
        <taxon>Erythrobacteraceae</taxon>
        <taxon>Qipengyuania</taxon>
    </lineage>
</organism>
<evidence type="ECO:0000256" key="1">
    <source>
        <dbReference type="ARBA" id="ARBA00004749"/>
    </source>
</evidence>
<dbReference type="InterPro" id="IPR012762">
    <property type="entry name" value="Ubiq_biosynth_COQ9"/>
</dbReference>
<dbReference type="PANTHER" id="PTHR21427:SF19">
    <property type="entry name" value="UBIQUINONE BIOSYNTHESIS PROTEIN COQ9, MITOCHONDRIAL"/>
    <property type="match status" value="1"/>
</dbReference>
<gene>
    <name evidence="8" type="ORF">KUV31_01615</name>
</gene>
<dbReference type="EMBL" id="JAHVKP010000001">
    <property type="protein sequence ID" value="MBY6217035.1"/>
    <property type="molecule type" value="Genomic_DNA"/>
</dbReference>
<comment type="function">
    <text evidence="6">Membrane-associated protein that warps the membrane surface to access and bind aromatic isoprenes with high specificity, including ubiquinone (CoQ) isoprene intermediates and presents them directly to COQ7, therefore facilitating the COQ7-mediated hydroxylase step. Participates in the biosynthesis of coenzyme Q, also named ubiquinone, an essential lipid-soluble electron transporter for aerobic cellular respiration.</text>
</comment>
<name>A0A9Q3RZF4_9SPHN</name>
<proteinExistence type="inferred from homology"/>
<dbReference type="PANTHER" id="PTHR21427">
    <property type="entry name" value="UBIQUINONE BIOSYNTHESIS PROTEIN COQ9, MITOCHONDRIAL"/>
    <property type="match status" value="1"/>
</dbReference>
<dbReference type="InterPro" id="IPR013718">
    <property type="entry name" value="COQ9_C"/>
</dbReference>
<protein>
    <submittedName>
        <fullName evidence="8">COQ9 family protein</fullName>
    </submittedName>
</protein>